<reference evidence="3" key="1">
    <citation type="journal article" date="2014" name="Science">
        <title>Ancient hybridizations among the ancestral genomes of bread wheat.</title>
        <authorList>
            <consortium name="International Wheat Genome Sequencing Consortium,"/>
            <person name="Marcussen T."/>
            <person name="Sandve S.R."/>
            <person name="Heier L."/>
            <person name="Spannagl M."/>
            <person name="Pfeifer M."/>
            <person name="Jakobsen K.S."/>
            <person name="Wulff B.B."/>
            <person name="Steuernagel B."/>
            <person name="Mayer K.F."/>
            <person name="Olsen O.A."/>
        </authorList>
    </citation>
    <scope>NUCLEOTIDE SEQUENCE [LARGE SCALE GENOMIC DNA]</scope>
    <source>
        <strain evidence="3">cv. AL8/78</strain>
    </source>
</reference>
<keyword evidence="3" id="KW-1185">Reference proteome</keyword>
<reference evidence="3" key="2">
    <citation type="journal article" date="2017" name="Nat. Plants">
        <title>The Aegilops tauschii genome reveals multiple impacts of transposons.</title>
        <authorList>
            <person name="Zhao G."/>
            <person name="Zou C."/>
            <person name="Li K."/>
            <person name="Wang K."/>
            <person name="Li T."/>
            <person name="Gao L."/>
            <person name="Zhang X."/>
            <person name="Wang H."/>
            <person name="Yang Z."/>
            <person name="Liu X."/>
            <person name="Jiang W."/>
            <person name="Mao L."/>
            <person name="Kong X."/>
            <person name="Jiao Y."/>
            <person name="Jia J."/>
        </authorList>
    </citation>
    <scope>NUCLEOTIDE SEQUENCE [LARGE SCALE GENOMIC DNA]</scope>
    <source>
        <strain evidence="3">cv. AL8/78</strain>
    </source>
</reference>
<reference evidence="2" key="4">
    <citation type="submission" date="2019-03" db="UniProtKB">
        <authorList>
            <consortium name="EnsemblPlants"/>
        </authorList>
    </citation>
    <scope>IDENTIFICATION</scope>
</reference>
<evidence type="ECO:0000259" key="1">
    <source>
        <dbReference type="PROSITE" id="PS50878"/>
    </source>
</evidence>
<dbReference type="SUPFAM" id="SSF56672">
    <property type="entry name" value="DNA/RNA polymerases"/>
    <property type="match status" value="1"/>
</dbReference>
<sequence length="151" mass="16990">MLDRNILEGVVVLHETLYEIHTKKLDGVVFKVDFEKAYDKVKCLQQALRMEGFDQSWRNQADSFTQKESVGIKVNDDIGHYFQTHKGLRQGDPMSPILFNIVVDMLTILIGRAKDDGQVGGLVPHLVDGGVSILQYADDTIIFMEHDSAKA</sequence>
<dbReference type="InterPro" id="IPR000477">
    <property type="entry name" value="RT_dom"/>
</dbReference>
<proteinExistence type="predicted"/>
<reference evidence="2" key="5">
    <citation type="journal article" date="2021" name="G3 (Bethesda)">
        <title>Aegilops tauschii genome assembly Aet v5.0 features greater sequence contiguity and improved annotation.</title>
        <authorList>
            <person name="Wang L."/>
            <person name="Zhu T."/>
            <person name="Rodriguez J.C."/>
            <person name="Deal K.R."/>
            <person name="Dubcovsky J."/>
            <person name="McGuire P.E."/>
            <person name="Lux T."/>
            <person name="Spannagl M."/>
            <person name="Mayer K.F.X."/>
            <person name="Baldrich P."/>
            <person name="Meyers B.C."/>
            <person name="Huo N."/>
            <person name="Gu Y.Q."/>
            <person name="Zhou H."/>
            <person name="Devos K.M."/>
            <person name="Bennetzen J.L."/>
            <person name="Unver T."/>
            <person name="Budak H."/>
            <person name="Gulick P.J."/>
            <person name="Galiba G."/>
            <person name="Kalapos B."/>
            <person name="Nelson D.R."/>
            <person name="Li P."/>
            <person name="You F.M."/>
            <person name="Luo M.C."/>
            <person name="Dvorak J."/>
        </authorList>
    </citation>
    <scope>NUCLEOTIDE SEQUENCE [LARGE SCALE GENOMIC DNA]</scope>
    <source>
        <strain evidence="2">cv. AL8/78</strain>
    </source>
</reference>
<dbReference type="Proteomes" id="UP000015105">
    <property type="component" value="Chromosome 5D"/>
</dbReference>
<evidence type="ECO:0000313" key="2">
    <source>
        <dbReference type="EnsemblPlants" id="AET5Gv20405600.1"/>
    </source>
</evidence>
<dbReference type="Gramene" id="AET5Gv20405600.1">
    <property type="protein sequence ID" value="AET5Gv20405600.1"/>
    <property type="gene ID" value="AET5Gv20405600"/>
</dbReference>
<name>A0A453KG56_AEGTS</name>
<dbReference type="PANTHER" id="PTHR19446">
    <property type="entry name" value="REVERSE TRANSCRIPTASES"/>
    <property type="match status" value="1"/>
</dbReference>
<reference evidence="2" key="3">
    <citation type="journal article" date="2017" name="Nature">
        <title>Genome sequence of the progenitor of the wheat D genome Aegilops tauschii.</title>
        <authorList>
            <person name="Luo M.C."/>
            <person name="Gu Y.Q."/>
            <person name="Puiu D."/>
            <person name="Wang H."/>
            <person name="Twardziok S.O."/>
            <person name="Deal K.R."/>
            <person name="Huo N."/>
            <person name="Zhu T."/>
            <person name="Wang L."/>
            <person name="Wang Y."/>
            <person name="McGuire P.E."/>
            <person name="Liu S."/>
            <person name="Long H."/>
            <person name="Ramasamy R.K."/>
            <person name="Rodriguez J.C."/>
            <person name="Van S.L."/>
            <person name="Yuan L."/>
            <person name="Wang Z."/>
            <person name="Xia Z."/>
            <person name="Xiao L."/>
            <person name="Anderson O.D."/>
            <person name="Ouyang S."/>
            <person name="Liang Y."/>
            <person name="Zimin A.V."/>
            <person name="Pertea G."/>
            <person name="Qi P."/>
            <person name="Bennetzen J.L."/>
            <person name="Dai X."/>
            <person name="Dawson M.W."/>
            <person name="Muller H.G."/>
            <person name="Kugler K."/>
            <person name="Rivarola-Duarte L."/>
            <person name="Spannagl M."/>
            <person name="Mayer K.F.X."/>
            <person name="Lu F.H."/>
            <person name="Bevan M.W."/>
            <person name="Leroy P."/>
            <person name="Li P."/>
            <person name="You F.M."/>
            <person name="Sun Q."/>
            <person name="Liu Z."/>
            <person name="Lyons E."/>
            <person name="Wicker T."/>
            <person name="Salzberg S.L."/>
            <person name="Devos K.M."/>
            <person name="Dvorak J."/>
        </authorList>
    </citation>
    <scope>NUCLEOTIDE SEQUENCE [LARGE SCALE GENOMIC DNA]</scope>
    <source>
        <strain evidence="2">cv. AL8/78</strain>
    </source>
</reference>
<feature type="domain" description="Reverse transcriptase" evidence="1">
    <location>
        <begin position="1"/>
        <end position="151"/>
    </location>
</feature>
<dbReference type="AlphaFoldDB" id="A0A453KG56"/>
<evidence type="ECO:0000313" key="3">
    <source>
        <dbReference type="Proteomes" id="UP000015105"/>
    </source>
</evidence>
<dbReference type="Pfam" id="PF00078">
    <property type="entry name" value="RVT_1"/>
    <property type="match status" value="1"/>
</dbReference>
<protein>
    <recommendedName>
        <fullName evidence="1">Reverse transcriptase domain-containing protein</fullName>
    </recommendedName>
</protein>
<dbReference type="PROSITE" id="PS50878">
    <property type="entry name" value="RT_POL"/>
    <property type="match status" value="1"/>
</dbReference>
<organism evidence="2 3">
    <name type="scientific">Aegilops tauschii subsp. strangulata</name>
    <name type="common">Goatgrass</name>
    <dbReference type="NCBI Taxonomy" id="200361"/>
    <lineage>
        <taxon>Eukaryota</taxon>
        <taxon>Viridiplantae</taxon>
        <taxon>Streptophyta</taxon>
        <taxon>Embryophyta</taxon>
        <taxon>Tracheophyta</taxon>
        <taxon>Spermatophyta</taxon>
        <taxon>Magnoliopsida</taxon>
        <taxon>Liliopsida</taxon>
        <taxon>Poales</taxon>
        <taxon>Poaceae</taxon>
        <taxon>BOP clade</taxon>
        <taxon>Pooideae</taxon>
        <taxon>Triticodae</taxon>
        <taxon>Triticeae</taxon>
        <taxon>Triticinae</taxon>
        <taxon>Aegilops</taxon>
    </lineage>
</organism>
<dbReference type="EnsemblPlants" id="AET5Gv20405600.1">
    <property type="protein sequence ID" value="AET5Gv20405600.1"/>
    <property type="gene ID" value="AET5Gv20405600"/>
</dbReference>
<accession>A0A453KG56</accession>
<dbReference type="InterPro" id="IPR043502">
    <property type="entry name" value="DNA/RNA_pol_sf"/>
</dbReference>